<gene>
    <name evidence="1" type="ORF">DAI13_16840</name>
</gene>
<dbReference type="AlphaFoldDB" id="A0A855UEG8"/>
<sequence>MGCKKNFVIKVSQNFGGGVEQWYYYSGTTYTVQGEVFGNFVDDIRNAKDYTSKKRAENAMEKLKIKVWNWSNMMVIQK</sequence>
<proteinExistence type="predicted"/>
<evidence type="ECO:0000313" key="1">
    <source>
        <dbReference type="EMBL" id="PTN72780.1"/>
    </source>
</evidence>
<dbReference type="Proteomes" id="UP000244140">
    <property type="component" value="Unassembled WGS sequence"/>
</dbReference>
<organism evidence="1 2">
    <name type="scientific">Enterococcus faecalis</name>
    <name type="common">Streptococcus faecalis</name>
    <dbReference type="NCBI Taxonomy" id="1351"/>
    <lineage>
        <taxon>Bacteria</taxon>
        <taxon>Bacillati</taxon>
        <taxon>Bacillota</taxon>
        <taxon>Bacilli</taxon>
        <taxon>Lactobacillales</taxon>
        <taxon>Enterococcaceae</taxon>
        <taxon>Enterococcus</taxon>
    </lineage>
</organism>
<evidence type="ECO:0000313" key="2">
    <source>
        <dbReference type="Proteomes" id="UP000244140"/>
    </source>
</evidence>
<reference evidence="1 2" key="1">
    <citation type="submission" date="2018-04" db="EMBL/GenBank/DDBJ databases">
        <authorList>
            <person name="Van Tyne D."/>
        </authorList>
    </citation>
    <scope>NUCLEOTIDE SEQUENCE [LARGE SCALE GENOMIC DNA]</scope>
    <source>
        <strain evidence="1 2">B2535</strain>
    </source>
</reference>
<comment type="caution">
    <text evidence="1">The sequence shown here is derived from an EMBL/GenBank/DDBJ whole genome shotgun (WGS) entry which is preliminary data.</text>
</comment>
<dbReference type="EMBL" id="PZZH01000002">
    <property type="protein sequence ID" value="PTN72780.1"/>
    <property type="molecule type" value="Genomic_DNA"/>
</dbReference>
<name>A0A855UEG8_ENTFL</name>
<protein>
    <submittedName>
        <fullName evidence="1">Uncharacterized protein</fullName>
    </submittedName>
</protein>
<dbReference type="RefSeq" id="WP_002393723.1">
    <property type="nucleotide sequence ID" value="NZ_CABGUD010000022.1"/>
</dbReference>
<accession>A0A855UEG8</accession>